<evidence type="ECO:0000256" key="1">
    <source>
        <dbReference type="SAM" id="Phobius"/>
    </source>
</evidence>
<feature type="transmembrane region" description="Helical" evidence="1">
    <location>
        <begin position="230"/>
        <end position="250"/>
    </location>
</feature>
<proteinExistence type="predicted"/>
<evidence type="ECO:0008006" key="4">
    <source>
        <dbReference type="Google" id="ProtNLM"/>
    </source>
</evidence>
<dbReference type="EMBL" id="BMOO01000002">
    <property type="protein sequence ID" value="GGM61177.1"/>
    <property type="molecule type" value="Genomic_DNA"/>
</dbReference>
<reference evidence="2" key="2">
    <citation type="submission" date="2020-09" db="EMBL/GenBank/DDBJ databases">
        <authorList>
            <person name="Sun Q."/>
            <person name="Ohkuma M."/>
        </authorList>
    </citation>
    <scope>NUCLEOTIDE SEQUENCE</scope>
    <source>
        <strain evidence="2">JCM 16108</strain>
    </source>
</reference>
<gene>
    <name evidence="2" type="ORF">GCM10009017_09150</name>
</gene>
<keyword evidence="1" id="KW-0812">Transmembrane</keyword>
<accession>A0A830FU69</accession>
<dbReference type="AlphaFoldDB" id="A0A830FU69"/>
<organism evidence="2 3">
    <name type="scientific">Halarchaeum rubridurum</name>
    <dbReference type="NCBI Taxonomy" id="489911"/>
    <lineage>
        <taxon>Archaea</taxon>
        <taxon>Methanobacteriati</taxon>
        <taxon>Methanobacteriota</taxon>
        <taxon>Stenosarchaea group</taxon>
        <taxon>Halobacteria</taxon>
        <taxon>Halobacteriales</taxon>
        <taxon>Halobacteriaceae</taxon>
    </lineage>
</organism>
<dbReference type="Proteomes" id="UP000614609">
    <property type="component" value="Unassembled WGS sequence"/>
</dbReference>
<evidence type="ECO:0000313" key="2">
    <source>
        <dbReference type="EMBL" id="GGM61177.1"/>
    </source>
</evidence>
<name>A0A830FU69_9EURY</name>
<evidence type="ECO:0000313" key="3">
    <source>
        <dbReference type="Proteomes" id="UP000614609"/>
    </source>
</evidence>
<keyword evidence="1" id="KW-1133">Transmembrane helix</keyword>
<dbReference type="InterPro" id="IPR035185">
    <property type="entry name" value="DUF5305"/>
</dbReference>
<keyword evidence="1" id="KW-0472">Membrane</keyword>
<keyword evidence="3" id="KW-1185">Reference proteome</keyword>
<reference evidence="2" key="1">
    <citation type="journal article" date="2014" name="Int. J. Syst. Evol. Microbiol.">
        <title>Complete genome sequence of Corynebacterium casei LMG S-19264T (=DSM 44701T), isolated from a smear-ripened cheese.</title>
        <authorList>
            <consortium name="US DOE Joint Genome Institute (JGI-PGF)"/>
            <person name="Walter F."/>
            <person name="Albersmeier A."/>
            <person name="Kalinowski J."/>
            <person name="Ruckert C."/>
        </authorList>
    </citation>
    <scope>NUCLEOTIDE SEQUENCE</scope>
    <source>
        <strain evidence="2">JCM 16108</strain>
    </source>
</reference>
<dbReference type="Pfam" id="PF17231">
    <property type="entry name" value="DUF5305"/>
    <property type="match status" value="1"/>
</dbReference>
<protein>
    <recommendedName>
        <fullName evidence="4">DUF5305 domain-containing protein</fullName>
    </recommendedName>
</protein>
<sequence>MLPPRLRYVLAKRGPAVALVLALLALAAFGAAAWTTAHPPTTTVTDRANVQHVALDTSGRATVAGDGALHDPGTVLDDPAVYPRAAPDLVYTARTGSTNASFARVAQNVTLVYTATRDDETFWTRAVPLGSNATTDTESVTTPVRIDTERVRERLADYRAAAGDAGSVDVAVRTTATYRVAGYEGSLSTSAPLAFGDAWYDVESAADTRRHDDEVARTVAVPSTRLVPPWALAGAGGLLALAALLVVGWYRAWRPSVPRLAEAVHRHRHDEWISTGRVPEPGDALVVETATLEDLVDVGIDAGSRVIHDPERGRYVVVTPAAHYRYDARADGDDA</sequence>
<comment type="caution">
    <text evidence="2">The sequence shown here is derived from an EMBL/GenBank/DDBJ whole genome shotgun (WGS) entry which is preliminary data.</text>
</comment>